<feature type="transmembrane region" description="Helical" evidence="7">
    <location>
        <begin position="316"/>
        <end position="345"/>
    </location>
</feature>
<dbReference type="Pfam" id="PF01594">
    <property type="entry name" value="AI-2E_transport"/>
    <property type="match status" value="1"/>
</dbReference>
<evidence type="ECO:0000256" key="3">
    <source>
        <dbReference type="ARBA" id="ARBA00022692"/>
    </source>
</evidence>
<dbReference type="Proteomes" id="UP001065265">
    <property type="component" value="Chromosome"/>
</dbReference>
<proteinExistence type="inferred from homology"/>
<evidence type="ECO:0000313" key="8">
    <source>
        <dbReference type="EMBL" id="UVI39883.1"/>
    </source>
</evidence>
<organism evidence="8 9">
    <name type="scientific">Qipengyuania spongiae</name>
    <dbReference type="NCBI Taxonomy" id="2909673"/>
    <lineage>
        <taxon>Bacteria</taxon>
        <taxon>Pseudomonadati</taxon>
        <taxon>Pseudomonadota</taxon>
        <taxon>Alphaproteobacteria</taxon>
        <taxon>Sphingomonadales</taxon>
        <taxon>Erythrobacteraceae</taxon>
        <taxon>Qipengyuania</taxon>
    </lineage>
</organism>
<sequence length="379" mass="40392">MTTGSPEGRAQVRRLERGGFILFLALFTIGLAWIAWPFASAILWAALAAIIFQPLFLWFERQLGGGNRAAIVTLLMVTILVVVPAIWIGNIVIEQGTRIYFALQSQQIDPAASFDRVHDALPLSWQRMIDNAGYGDFGTLQQRVSQFTEQALVLVGRQALALGGSAFAFVLSLGVGLYVLYFLLRDGQRIAPAIRDSLPLEPVVAQQLADRFAVVVRATIKGSVVVGLAQGALGAITFWIVGMPAAVLFGVLMAIFSLLPALGPAIVWIPVAIYLAVIGGWWQAAVMVASGVGVIGLVDNLLRPILVGRDTGIPDWLVLVTTLGGIATLGLSGIVVGPLLAGLFLTGWAVLREERGIAPPPPAEPQAEPDPALIERPES</sequence>
<keyword evidence="5 7" id="KW-0472">Membrane</keyword>
<dbReference type="PANTHER" id="PTHR21716">
    <property type="entry name" value="TRANSMEMBRANE PROTEIN"/>
    <property type="match status" value="1"/>
</dbReference>
<feature type="transmembrane region" description="Helical" evidence="7">
    <location>
        <begin position="71"/>
        <end position="93"/>
    </location>
</feature>
<dbReference type="EMBL" id="CP092471">
    <property type="protein sequence ID" value="UVI39883.1"/>
    <property type="molecule type" value="Genomic_DNA"/>
</dbReference>
<accession>A0ABY5SZC8</accession>
<feature type="transmembrane region" description="Helical" evidence="7">
    <location>
        <begin position="20"/>
        <end position="36"/>
    </location>
</feature>
<protein>
    <submittedName>
        <fullName evidence="8">AI-2E family transporter</fullName>
    </submittedName>
</protein>
<dbReference type="InterPro" id="IPR002549">
    <property type="entry name" value="AI-2E-like"/>
</dbReference>
<reference evidence="8" key="1">
    <citation type="submission" date="2022-02" db="EMBL/GenBank/DDBJ databases">
        <title>Qipengyuania spongiae sp. nov., isolated from marine sponge.</title>
        <authorList>
            <person name="Li Z."/>
            <person name="Zhang M."/>
        </authorList>
    </citation>
    <scope>NUCLEOTIDE SEQUENCE</scope>
    <source>
        <strain evidence="8">PHS-Z21</strain>
    </source>
</reference>
<evidence type="ECO:0000256" key="1">
    <source>
        <dbReference type="ARBA" id="ARBA00004141"/>
    </source>
</evidence>
<evidence type="ECO:0000313" key="9">
    <source>
        <dbReference type="Proteomes" id="UP001065265"/>
    </source>
</evidence>
<keyword evidence="3 7" id="KW-0812">Transmembrane</keyword>
<dbReference type="PROSITE" id="PS01116">
    <property type="entry name" value="XANTH_URACIL_PERMASE"/>
    <property type="match status" value="1"/>
</dbReference>
<keyword evidence="9" id="KW-1185">Reference proteome</keyword>
<name>A0ABY5SZC8_9SPHN</name>
<gene>
    <name evidence="8" type="ORF">L1F33_02675</name>
</gene>
<comment type="similarity">
    <text evidence="2">Belongs to the autoinducer-2 exporter (AI-2E) (TC 2.A.86) family.</text>
</comment>
<evidence type="ECO:0000256" key="7">
    <source>
        <dbReference type="SAM" id="Phobius"/>
    </source>
</evidence>
<evidence type="ECO:0000256" key="2">
    <source>
        <dbReference type="ARBA" id="ARBA00009773"/>
    </source>
</evidence>
<comment type="subcellular location">
    <subcellularLocation>
        <location evidence="1">Membrane</location>
        <topology evidence="1">Multi-pass membrane protein</topology>
    </subcellularLocation>
</comment>
<keyword evidence="4 7" id="KW-1133">Transmembrane helix</keyword>
<dbReference type="InterPro" id="IPR006042">
    <property type="entry name" value="Xan_ur_permease"/>
</dbReference>
<feature type="transmembrane region" description="Helical" evidence="7">
    <location>
        <begin position="220"/>
        <end position="241"/>
    </location>
</feature>
<dbReference type="RefSeq" id="WP_265559655.1">
    <property type="nucleotide sequence ID" value="NZ_CP092471.1"/>
</dbReference>
<feature type="transmembrane region" description="Helical" evidence="7">
    <location>
        <begin position="247"/>
        <end position="267"/>
    </location>
</feature>
<feature type="transmembrane region" description="Helical" evidence="7">
    <location>
        <begin position="274"/>
        <end position="296"/>
    </location>
</feature>
<evidence type="ECO:0000256" key="6">
    <source>
        <dbReference type="SAM" id="MobiDB-lite"/>
    </source>
</evidence>
<feature type="transmembrane region" description="Helical" evidence="7">
    <location>
        <begin position="159"/>
        <end position="184"/>
    </location>
</feature>
<evidence type="ECO:0000256" key="4">
    <source>
        <dbReference type="ARBA" id="ARBA00022989"/>
    </source>
</evidence>
<feature type="region of interest" description="Disordered" evidence="6">
    <location>
        <begin position="356"/>
        <end position="379"/>
    </location>
</feature>
<dbReference type="PANTHER" id="PTHR21716:SF4">
    <property type="entry name" value="TRANSMEMBRANE PROTEIN 245"/>
    <property type="match status" value="1"/>
</dbReference>
<feature type="transmembrane region" description="Helical" evidence="7">
    <location>
        <begin position="42"/>
        <end position="59"/>
    </location>
</feature>
<evidence type="ECO:0000256" key="5">
    <source>
        <dbReference type="ARBA" id="ARBA00023136"/>
    </source>
</evidence>